<dbReference type="InterPro" id="IPR046700">
    <property type="entry name" value="DUF6570"/>
</dbReference>
<dbReference type="EMBL" id="JANVFS010000023">
    <property type="protein sequence ID" value="KAJ4474707.1"/>
    <property type="molecule type" value="Genomic_DNA"/>
</dbReference>
<dbReference type="Pfam" id="PF20209">
    <property type="entry name" value="DUF6570"/>
    <property type="match status" value="1"/>
</dbReference>
<evidence type="ECO:0000256" key="1">
    <source>
        <dbReference type="SAM" id="MobiDB-lite"/>
    </source>
</evidence>
<organism evidence="3 4">
    <name type="scientific">Lentinula lateritia</name>
    <dbReference type="NCBI Taxonomy" id="40482"/>
    <lineage>
        <taxon>Eukaryota</taxon>
        <taxon>Fungi</taxon>
        <taxon>Dikarya</taxon>
        <taxon>Basidiomycota</taxon>
        <taxon>Agaricomycotina</taxon>
        <taxon>Agaricomycetes</taxon>
        <taxon>Agaricomycetidae</taxon>
        <taxon>Agaricales</taxon>
        <taxon>Marasmiineae</taxon>
        <taxon>Omphalotaceae</taxon>
        <taxon>Lentinula</taxon>
    </lineage>
</organism>
<feature type="compositionally biased region" description="Acidic residues" evidence="1">
    <location>
        <begin position="193"/>
        <end position="206"/>
    </location>
</feature>
<proteinExistence type="predicted"/>
<reference evidence="3" key="2">
    <citation type="journal article" date="2023" name="Proc. Natl. Acad. Sci. U.S.A.">
        <title>A global phylogenomic analysis of the shiitake genus Lentinula.</title>
        <authorList>
            <person name="Sierra-Patev S."/>
            <person name="Min B."/>
            <person name="Naranjo-Ortiz M."/>
            <person name="Looney B."/>
            <person name="Konkel Z."/>
            <person name="Slot J.C."/>
            <person name="Sakamoto Y."/>
            <person name="Steenwyk J.L."/>
            <person name="Rokas A."/>
            <person name="Carro J."/>
            <person name="Camarero S."/>
            <person name="Ferreira P."/>
            <person name="Molpeceres G."/>
            <person name="Ruiz-Duenas F.J."/>
            <person name="Serrano A."/>
            <person name="Henrissat B."/>
            <person name="Drula E."/>
            <person name="Hughes K.W."/>
            <person name="Mata J.L."/>
            <person name="Ishikawa N.K."/>
            <person name="Vargas-Isla R."/>
            <person name="Ushijima S."/>
            <person name="Smith C.A."/>
            <person name="Donoghue J."/>
            <person name="Ahrendt S."/>
            <person name="Andreopoulos W."/>
            <person name="He G."/>
            <person name="LaButti K."/>
            <person name="Lipzen A."/>
            <person name="Ng V."/>
            <person name="Riley R."/>
            <person name="Sandor L."/>
            <person name="Barry K."/>
            <person name="Martinez A.T."/>
            <person name="Xiao Y."/>
            <person name="Gibbons J.G."/>
            <person name="Terashima K."/>
            <person name="Grigoriev I.V."/>
            <person name="Hibbett D."/>
        </authorList>
    </citation>
    <scope>NUCLEOTIDE SEQUENCE</scope>
    <source>
        <strain evidence="3">Sp2 HRB7682 ss15</strain>
    </source>
</reference>
<comment type="caution">
    <text evidence="3">The sequence shown here is derived from an EMBL/GenBank/DDBJ whole genome shotgun (WGS) entry which is preliminary data.</text>
</comment>
<dbReference type="AlphaFoldDB" id="A0A9W9DLK6"/>
<feature type="region of interest" description="Disordered" evidence="1">
    <location>
        <begin position="187"/>
        <end position="208"/>
    </location>
</feature>
<feature type="domain" description="DUF6570" evidence="2">
    <location>
        <begin position="5"/>
        <end position="140"/>
    </location>
</feature>
<sequence length="319" mass="35158">MGLTMWVGKVPHALKILTLAERILVSRYISAAYVVKLHPKKASGPIPGNQLSSGLTGNVSTFKLDTQGIAGLMVDGQLPFHPRVLAATILVTFVGAHNMPMHVLRPLASVNRERVAAALRWLIANSPISADIEVSDENLALLPEDGMPVEVLANVKWSDNTSVLNQERAGYVPNDIDSECEEESWEPDIHDCESEEEDASNQEDDTPSAVFPILTHGVVNVEGNNIPRSELLAHAFQNMTTAGTQLHLVEPNMRFNVRHGDFVNEYGRRDEAERLTTGPPGNPNHLLGCYPHLFPYGRGGYETERKVIMSYEAHAKWSL</sequence>
<gene>
    <name evidence="3" type="ORF">C8J55DRAFT_562532</name>
</gene>
<evidence type="ECO:0000259" key="2">
    <source>
        <dbReference type="Pfam" id="PF20209"/>
    </source>
</evidence>
<reference evidence="3" key="1">
    <citation type="submission" date="2022-08" db="EMBL/GenBank/DDBJ databases">
        <authorList>
            <consortium name="DOE Joint Genome Institute"/>
            <person name="Min B."/>
            <person name="Riley R."/>
            <person name="Sierra-Patev S."/>
            <person name="Naranjo-Ortiz M."/>
            <person name="Looney B."/>
            <person name="Konkel Z."/>
            <person name="Slot J.C."/>
            <person name="Sakamoto Y."/>
            <person name="Steenwyk J.L."/>
            <person name="Rokas A."/>
            <person name="Carro J."/>
            <person name="Camarero S."/>
            <person name="Ferreira P."/>
            <person name="Molpeceres G."/>
            <person name="Ruiz-Duenas F.J."/>
            <person name="Serrano A."/>
            <person name="Henrissat B."/>
            <person name="Drula E."/>
            <person name="Hughes K.W."/>
            <person name="Mata J.L."/>
            <person name="Ishikawa N.K."/>
            <person name="Vargas-Isla R."/>
            <person name="Ushijima S."/>
            <person name="Smith C.A."/>
            <person name="Ahrendt S."/>
            <person name="Andreopoulos W."/>
            <person name="He G."/>
            <person name="Labutti K."/>
            <person name="Lipzen A."/>
            <person name="Ng V."/>
            <person name="Sandor L."/>
            <person name="Barry K."/>
            <person name="Martinez A.T."/>
            <person name="Xiao Y."/>
            <person name="Gibbons J.G."/>
            <person name="Terashima K."/>
            <person name="Hibbett D.S."/>
            <person name="Grigoriev I.V."/>
        </authorList>
    </citation>
    <scope>NUCLEOTIDE SEQUENCE</scope>
    <source>
        <strain evidence="3">Sp2 HRB7682 ss15</strain>
    </source>
</reference>
<evidence type="ECO:0000313" key="3">
    <source>
        <dbReference type="EMBL" id="KAJ4474707.1"/>
    </source>
</evidence>
<dbReference type="Proteomes" id="UP001150238">
    <property type="component" value="Unassembled WGS sequence"/>
</dbReference>
<protein>
    <recommendedName>
        <fullName evidence="2">DUF6570 domain-containing protein</fullName>
    </recommendedName>
</protein>
<accession>A0A9W9DLK6</accession>
<evidence type="ECO:0000313" key="4">
    <source>
        <dbReference type="Proteomes" id="UP001150238"/>
    </source>
</evidence>
<name>A0A9W9DLK6_9AGAR</name>